<dbReference type="PANTHER" id="PTHR43969:SF9">
    <property type="entry name" value="GLUTATHIONE S TRANSFERASE D10, ISOFORM A-RELATED"/>
    <property type="match status" value="1"/>
</dbReference>
<comment type="subunit">
    <text evidence="2">Homodimer.</text>
</comment>
<evidence type="ECO:0000313" key="7">
    <source>
        <dbReference type="EnsemblMetazoa" id="AAEL001059-PA"/>
    </source>
</evidence>
<dbReference type="SFLD" id="SFLDG00358">
    <property type="entry name" value="Main_(cytGST)"/>
    <property type="match status" value="1"/>
</dbReference>
<keyword evidence="4" id="KW-0808">Transferase</keyword>
<accession>A0A1S4EXS1</accession>
<reference evidence="7 8" key="1">
    <citation type="submission" date="2017-06" db="EMBL/GenBank/DDBJ databases">
        <title>Aedes aegypti genome working group (AGWG) sequencing and assembly.</title>
        <authorList>
            <consortium name="Aedes aegypti Genome Working Group (AGWG)"/>
            <person name="Matthews B.J."/>
        </authorList>
    </citation>
    <scope>NUCLEOTIDE SEQUENCE [LARGE SCALE GENOMIC DNA]</scope>
    <source>
        <strain evidence="7 8">LVP_AGWG</strain>
    </source>
</reference>
<dbReference type="InterPro" id="IPR004045">
    <property type="entry name" value="Glutathione_S-Trfase_N"/>
</dbReference>
<dbReference type="SFLD" id="SFLDS00019">
    <property type="entry name" value="Glutathione_Transferase_(cytos"/>
    <property type="match status" value="1"/>
</dbReference>
<gene>
    <name evidence="7" type="primary">5568347</name>
</gene>
<evidence type="ECO:0000313" key="8">
    <source>
        <dbReference type="Proteomes" id="UP000008820"/>
    </source>
</evidence>
<dbReference type="Proteomes" id="UP000008820">
    <property type="component" value="Chromosome 1"/>
</dbReference>
<evidence type="ECO:0000256" key="3">
    <source>
        <dbReference type="ARBA" id="ARBA00012452"/>
    </source>
</evidence>
<dbReference type="InterPro" id="IPR036282">
    <property type="entry name" value="Glutathione-S-Trfase_C_sf"/>
</dbReference>
<comment type="catalytic activity">
    <reaction evidence="6">
        <text>RX + glutathione = an S-substituted glutathione + a halide anion + H(+)</text>
        <dbReference type="Rhea" id="RHEA:16437"/>
        <dbReference type="ChEBI" id="CHEBI:15378"/>
        <dbReference type="ChEBI" id="CHEBI:16042"/>
        <dbReference type="ChEBI" id="CHEBI:17792"/>
        <dbReference type="ChEBI" id="CHEBI:57925"/>
        <dbReference type="ChEBI" id="CHEBI:90779"/>
        <dbReference type="EC" id="2.5.1.18"/>
    </reaction>
</comment>
<dbReference type="InterPro" id="IPR040079">
    <property type="entry name" value="Glutathione_S-Trfase"/>
</dbReference>
<name>A0A1S4EXS1_AEDAE</name>
<comment type="similarity">
    <text evidence="1">Belongs to the GST superfamily. Theta family.</text>
</comment>
<sequence length="215" mass="24528">MDLYYHIIPPPSRAVLVLSKKLNITLNLISIDTRDANEMAILTKVNPLQSLPTLIDDGQVIGESHTVLIHLTSLFDKEGTLYPVDLKIRSVINELLFFDTNMYKCFVLFAMPTVIKRQDPNHDMLEKLLVCVKALDNYLRERVYAAGDHFTLADLSLAHTISSLDVIKVKLSDYPNVERWMTKVLPEMPQFEEFQVRAEEALSTFLAKQYGAKCI</sequence>
<evidence type="ECO:0000256" key="4">
    <source>
        <dbReference type="ARBA" id="ARBA00022679"/>
    </source>
</evidence>
<evidence type="ECO:0000256" key="5">
    <source>
        <dbReference type="ARBA" id="ARBA00041523"/>
    </source>
</evidence>
<dbReference type="OrthoDB" id="2309723at2759"/>
<keyword evidence="8" id="KW-1185">Reference proteome</keyword>
<evidence type="ECO:0000256" key="1">
    <source>
        <dbReference type="ARBA" id="ARBA00009899"/>
    </source>
</evidence>
<dbReference type="PROSITE" id="PS50404">
    <property type="entry name" value="GST_NTER"/>
    <property type="match status" value="1"/>
</dbReference>
<protein>
    <recommendedName>
        <fullName evidence="3">glutathione transferase</fullName>
        <ecNumber evidence="3">2.5.1.18</ecNumber>
    </recommendedName>
    <alternativeName>
        <fullName evidence="5">GST class-theta</fullName>
    </alternativeName>
</protein>
<evidence type="ECO:0000256" key="6">
    <source>
        <dbReference type="ARBA" id="ARBA00047960"/>
    </source>
</evidence>
<dbReference type="GO" id="GO:0006749">
    <property type="term" value="P:glutathione metabolic process"/>
    <property type="evidence" value="ECO:0007669"/>
    <property type="project" value="TreeGrafter"/>
</dbReference>
<dbReference type="SUPFAM" id="SSF47616">
    <property type="entry name" value="GST C-terminal domain-like"/>
    <property type="match status" value="1"/>
</dbReference>
<dbReference type="InterPro" id="IPR004046">
    <property type="entry name" value="GST_C"/>
</dbReference>
<dbReference type="EnsemblMetazoa" id="AAEL001059-RA">
    <property type="protein sequence ID" value="AAEL001059-PA"/>
    <property type="gene ID" value="AAEL001059"/>
</dbReference>
<dbReference type="Pfam" id="PF02798">
    <property type="entry name" value="GST_N"/>
    <property type="match status" value="1"/>
</dbReference>
<dbReference type="AlphaFoldDB" id="A0A1S4EXS1"/>
<dbReference type="Gene3D" id="3.40.30.10">
    <property type="entry name" value="Glutaredoxin"/>
    <property type="match status" value="1"/>
</dbReference>
<dbReference type="EC" id="2.5.1.18" evidence="3"/>
<dbReference type="InterPro" id="IPR010987">
    <property type="entry name" value="Glutathione-S-Trfase_C-like"/>
</dbReference>
<reference evidence="7" key="2">
    <citation type="submission" date="2020-05" db="UniProtKB">
        <authorList>
            <consortium name="EnsemblMetazoa"/>
        </authorList>
    </citation>
    <scope>IDENTIFICATION</scope>
    <source>
        <strain evidence="7">LVP_AGWG</strain>
    </source>
</reference>
<dbReference type="SMR" id="A0A1S4EXS1"/>
<dbReference type="InParanoid" id="A0A1S4EXS1"/>
<evidence type="ECO:0000256" key="2">
    <source>
        <dbReference type="ARBA" id="ARBA00011738"/>
    </source>
</evidence>
<dbReference type="CDD" id="cd03177">
    <property type="entry name" value="GST_C_Delta_Epsilon"/>
    <property type="match status" value="1"/>
</dbReference>
<organism evidence="7 8">
    <name type="scientific">Aedes aegypti</name>
    <name type="common">Yellowfever mosquito</name>
    <name type="synonym">Culex aegypti</name>
    <dbReference type="NCBI Taxonomy" id="7159"/>
    <lineage>
        <taxon>Eukaryota</taxon>
        <taxon>Metazoa</taxon>
        <taxon>Ecdysozoa</taxon>
        <taxon>Arthropoda</taxon>
        <taxon>Hexapoda</taxon>
        <taxon>Insecta</taxon>
        <taxon>Pterygota</taxon>
        <taxon>Neoptera</taxon>
        <taxon>Endopterygota</taxon>
        <taxon>Diptera</taxon>
        <taxon>Nematocera</taxon>
        <taxon>Culicoidea</taxon>
        <taxon>Culicidae</taxon>
        <taxon>Culicinae</taxon>
        <taxon>Aedini</taxon>
        <taxon>Aedes</taxon>
        <taxon>Stegomyia</taxon>
    </lineage>
</organism>
<dbReference type="Gene3D" id="1.20.1050.10">
    <property type="match status" value="1"/>
</dbReference>
<dbReference type="VEuPathDB" id="VectorBase:AAEL001059"/>
<dbReference type="PROSITE" id="PS50405">
    <property type="entry name" value="GST_CTER"/>
    <property type="match status" value="1"/>
</dbReference>
<dbReference type="GO" id="GO:0004364">
    <property type="term" value="F:glutathione transferase activity"/>
    <property type="evidence" value="ECO:0007669"/>
    <property type="project" value="UniProtKB-EC"/>
</dbReference>
<proteinExistence type="inferred from homology"/>
<dbReference type="Pfam" id="PF00043">
    <property type="entry name" value="GST_C"/>
    <property type="match status" value="1"/>
</dbReference>
<dbReference type="FunFam" id="1.20.1050.10:FF:000007">
    <property type="entry name" value="Glutathione S-transferase 1-1"/>
    <property type="match status" value="1"/>
</dbReference>
<dbReference type="SUPFAM" id="SSF52833">
    <property type="entry name" value="Thioredoxin-like"/>
    <property type="match status" value="1"/>
</dbReference>
<dbReference type="InterPro" id="IPR036249">
    <property type="entry name" value="Thioredoxin-like_sf"/>
</dbReference>
<dbReference type="PANTHER" id="PTHR43969">
    <property type="entry name" value="GLUTATHIONE S TRANSFERASE D10, ISOFORM A-RELATED"/>
    <property type="match status" value="1"/>
</dbReference>